<feature type="domain" description="N-acetyltransferase" evidence="1">
    <location>
        <begin position="150"/>
        <end position="300"/>
    </location>
</feature>
<name>A0A7Y9JSW1_9ACTN</name>
<evidence type="ECO:0000259" key="1">
    <source>
        <dbReference type="PROSITE" id="PS51186"/>
    </source>
</evidence>
<evidence type="ECO:0000313" key="3">
    <source>
        <dbReference type="Proteomes" id="UP000516957"/>
    </source>
</evidence>
<reference evidence="2 3" key="1">
    <citation type="submission" date="2020-07" db="EMBL/GenBank/DDBJ databases">
        <title>Sequencing the genomes of 1000 actinobacteria strains.</title>
        <authorList>
            <person name="Klenk H.-P."/>
        </authorList>
    </citation>
    <scope>NUCLEOTIDE SEQUENCE [LARGE SCALE GENOMIC DNA]</scope>
    <source>
        <strain evidence="2 3">DSM 18965</strain>
    </source>
</reference>
<dbReference type="InterPro" id="IPR016181">
    <property type="entry name" value="Acyl_CoA_acyltransferase"/>
</dbReference>
<sequence>MTSYRFESTDDPAAFLDRAGEHLALEPVLATVLAGSAHGAVESGAGAPPHPRWWVSVLDAAGRVVGAAMRTAPFVPHPMWVHLMPDDAAVALARWVHERGDDVSAANGALPSVRVFMDELARARGTTAYVHEHLRLFELRELVDPRPAPGRARVAGPDDLDLVAAWAAAFSVDADEQGGREPEPGEHLDRAWTRDRLASGLLWVWEVDGVPVHFSARTPARFGVSRIGPVYTPREHRGRGYASALVAHLSRAVLDEGARPTLFTDQANPVSNRVYQALGYEAVTDTANLRLAAPVTTPARA</sequence>
<protein>
    <submittedName>
        <fullName evidence="2">GNAT superfamily N-acetyltransferase</fullName>
    </submittedName>
</protein>
<comment type="caution">
    <text evidence="2">The sequence shown here is derived from an EMBL/GenBank/DDBJ whole genome shotgun (WGS) entry which is preliminary data.</text>
</comment>
<dbReference type="InterPro" id="IPR000182">
    <property type="entry name" value="GNAT_dom"/>
</dbReference>
<dbReference type="GO" id="GO:0016747">
    <property type="term" value="F:acyltransferase activity, transferring groups other than amino-acyl groups"/>
    <property type="evidence" value="ECO:0007669"/>
    <property type="project" value="InterPro"/>
</dbReference>
<dbReference type="Gene3D" id="3.40.630.30">
    <property type="match status" value="1"/>
</dbReference>
<organism evidence="2 3">
    <name type="scientific">Nocardioides marinisabuli</name>
    <dbReference type="NCBI Taxonomy" id="419476"/>
    <lineage>
        <taxon>Bacteria</taxon>
        <taxon>Bacillati</taxon>
        <taxon>Actinomycetota</taxon>
        <taxon>Actinomycetes</taxon>
        <taxon>Propionibacteriales</taxon>
        <taxon>Nocardioidaceae</taxon>
        <taxon>Nocardioides</taxon>
    </lineage>
</organism>
<dbReference type="InterPro" id="IPR013653">
    <property type="entry name" value="GCN5-like_dom"/>
</dbReference>
<proteinExistence type="predicted"/>
<dbReference type="CDD" id="cd04301">
    <property type="entry name" value="NAT_SF"/>
    <property type="match status" value="1"/>
</dbReference>
<keyword evidence="3" id="KW-1185">Reference proteome</keyword>
<dbReference type="PROSITE" id="PS51186">
    <property type="entry name" value="GNAT"/>
    <property type="match status" value="1"/>
</dbReference>
<dbReference type="AlphaFoldDB" id="A0A7Y9JSW1"/>
<dbReference type="Proteomes" id="UP000516957">
    <property type="component" value="Unassembled WGS sequence"/>
</dbReference>
<keyword evidence="2" id="KW-0808">Transferase</keyword>
<evidence type="ECO:0000313" key="2">
    <source>
        <dbReference type="EMBL" id="NYD58179.1"/>
    </source>
</evidence>
<gene>
    <name evidence="2" type="ORF">BKA08_002417</name>
</gene>
<accession>A0A7Y9JSW1</accession>
<dbReference type="Pfam" id="PF08445">
    <property type="entry name" value="FR47"/>
    <property type="match status" value="1"/>
</dbReference>
<dbReference type="SUPFAM" id="SSF55729">
    <property type="entry name" value="Acyl-CoA N-acyltransferases (Nat)"/>
    <property type="match status" value="1"/>
</dbReference>
<dbReference type="EMBL" id="JACCBE010000001">
    <property type="protein sequence ID" value="NYD58179.1"/>
    <property type="molecule type" value="Genomic_DNA"/>
</dbReference>
<dbReference type="RefSeq" id="WP_179615834.1">
    <property type="nucleotide sequence ID" value="NZ_CP059163.1"/>
</dbReference>